<reference evidence="2" key="1">
    <citation type="submission" date="2020-05" db="UniProtKB">
        <authorList>
            <consortium name="EnsemblMetazoa"/>
        </authorList>
    </citation>
    <scope>IDENTIFICATION</scope>
    <source>
        <strain evidence="2">MAF</strain>
    </source>
</reference>
<evidence type="ECO:0000313" key="3">
    <source>
        <dbReference type="Proteomes" id="UP000075903"/>
    </source>
</evidence>
<organism evidence="2 3">
    <name type="scientific">Anopheles merus</name>
    <name type="common">Mosquito</name>
    <dbReference type="NCBI Taxonomy" id="30066"/>
    <lineage>
        <taxon>Eukaryota</taxon>
        <taxon>Metazoa</taxon>
        <taxon>Ecdysozoa</taxon>
        <taxon>Arthropoda</taxon>
        <taxon>Hexapoda</taxon>
        <taxon>Insecta</taxon>
        <taxon>Pterygota</taxon>
        <taxon>Neoptera</taxon>
        <taxon>Endopterygota</taxon>
        <taxon>Diptera</taxon>
        <taxon>Nematocera</taxon>
        <taxon>Culicoidea</taxon>
        <taxon>Culicidae</taxon>
        <taxon>Anophelinae</taxon>
        <taxon>Anopheles</taxon>
    </lineage>
</organism>
<protein>
    <submittedName>
        <fullName evidence="2">Uncharacterized protein</fullName>
    </submittedName>
</protein>
<name>A0A182UYL9_ANOME</name>
<proteinExistence type="predicted"/>
<evidence type="ECO:0000256" key="1">
    <source>
        <dbReference type="SAM" id="Phobius"/>
    </source>
</evidence>
<dbReference type="AlphaFoldDB" id="A0A182UYL9"/>
<keyword evidence="3" id="KW-1185">Reference proteome</keyword>
<feature type="transmembrane region" description="Helical" evidence="1">
    <location>
        <begin position="79"/>
        <end position="95"/>
    </location>
</feature>
<keyword evidence="1" id="KW-1133">Transmembrane helix</keyword>
<dbReference type="Proteomes" id="UP000075903">
    <property type="component" value="Unassembled WGS sequence"/>
</dbReference>
<feature type="transmembrane region" description="Helical" evidence="1">
    <location>
        <begin position="9"/>
        <end position="28"/>
    </location>
</feature>
<keyword evidence="1" id="KW-0472">Membrane</keyword>
<sequence>MVVLGKVGILLRWLMLPVMRMLVVRLFVRVVHWRLGHWGDKVDHRLLVHVLRLMFGPVPAGLLGHVLVLDLLLFGRVRLLVLLVDLTCVLLWMLLRLLARMMLLVVLLLLVLLLLLLVRVLLRRIDLLCEGVISMSVTVSWVLCVDRTGGMSCCE</sequence>
<evidence type="ECO:0000313" key="2">
    <source>
        <dbReference type="EnsemblMetazoa" id="AMEM005891-PA"/>
    </source>
</evidence>
<feature type="transmembrane region" description="Helical" evidence="1">
    <location>
        <begin position="101"/>
        <end position="122"/>
    </location>
</feature>
<feature type="transmembrane region" description="Helical" evidence="1">
    <location>
        <begin position="48"/>
        <end position="72"/>
    </location>
</feature>
<dbReference type="VEuPathDB" id="VectorBase:AMEM005891"/>
<keyword evidence="1" id="KW-0812">Transmembrane</keyword>
<accession>A0A182UYL9</accession>
<dbReference type="EnsemblMetazoa" id="AMEM005891-RA">
    <property type="protein sequence ID" value="AMEM005891-PA"/>
    <property type="gene ID" value="AMEM005891"/>
</dbReference>